<reference evidence="3 4" key="1">
    <citation type="submission" date="2016-06" db="EMBL/GenBank/DDBJ databases">
        <authorList>
            <person name="Kjaerup R.B."/>
            <person name="Dalgaard T.S."/>
            <person name="Juul-Madsen H.R."/>
        </authorList>
    </citation>
    <scope>NUCLEOTIDE SEQUENCE [LARGE SCALE GENOMIC DNA]</scope>
    <source>
        <strain evidence="3 4">CECT 8886</strain>
    </source>
</reference>
<dbReference type="SUPFAM" id="SSF103481">
    <property type="entry name" value="Multidrug resistance efflux transporter EmrE"/>
    <property type="match status" value="2"/>
</dbReference>
<dbReference type="EMBL" id="FLOB01000005">
    <property type="protein sequence ID" value="SBS32310.1"/>
    <property type="molecule type" value="Genomic_DNA"/>
</dbReference>
<keyword evidence="4" id="KW-1185">Reference proteome</keyword>
<keyword evidence="1" id="KW-0472">Membrane</keyword>
<evidence type="ECO:0000313" key="4">
    <source>
        <dbReference type="Proteomes" id="UP000092544"/>
    </source>
</evidence>
<dbReference type="PANTHER" id="PTHR22911:SF103">
    <property type="entry name" value="BLR2811 PROTEIN"/>
    <property type="match status" value="1"/>
</dbReference>
<name>A0A1A8THW2_9GAMM</name>
<evidence type="ECO:0000259" key="2">
    <source>
        <dbReference type="Pfam" id="PF00892"/>
    </source>
</evidence>
<dbReference type="OrthoDB" id="148351at2"/>
<protein>
    <submittedName>
        <fullName evidence="3">EamA-like transporter family protein</fullName>
    </submittedName>
</protein>
<feature type="transmembrane region" description="Helical" evidence="1">
    <location>
        <begin position="76"/>
        <end position="107"/>
    </location>
</feature>
<keyword evidence="1" id="KW-1133">Transmembrane helix</keyword>
<dbReference type="GO" id="GO:0016020">
    <property type="term" value="C:membrane"/>
    <property type="evidence" value="ECO:0007669"/>
    <property type="project" value="InterPro"/>
</dbReference>
<dbReference type="STRING" id="1792290.MSP8886_02386"/>
<feature type="transmembrane region" description="Helical" evidence="1">
    <location>
        <begin position="144"/>
        <end position="164"/>
    </location>
</feature>
<proteinExistence type="predicted"/>
<keyword evidence="1" id="KW-0812">Transmembrane</keyword>
<dbReference type="AlphaFoldDB" id="A0A1A8THW2"/>
<feature type="transmembrane region" description="Helical" evidence="1">
    <location>
        <begin position="235"/>
        <end position="252"/>
    </location>
</feature>
<organism evidence="3 4">
    <name type="scientific">Marinomonas spartinae</name>
    <dbReference type="NCBI Taxonomy" id="1792290"/>
    <lineage>
        <taxon>Bacteria</taxon>
        <taxon>Pseudomonadati</taxon>
        <taxon>Pseudomonadota</taxon>
        <taxon>Gammaproteobacteria</taxon>
        <taxon>Oceanospirillales</taxon>
        <taxon>Oceanospirillaceae</taxon>
        <taxon>Marinomonas</taxon>
    </lineage>
</organism>
<dbReference type="InterPro" id="IPR037185">
    <property type="entry name" value="EmrE-like"/>
</dbReference>
<sequence>MSGKTIGSAILILVIGNFFATFCDVFIKMAGSSVAVYQFTFMRLVMICLVLLPLAYKHIDFKGDIGLKLHLLRGNLWVLASVLLIISLTALPLATANAVFYIAPILIVLFAGIFFKEKITMGIVIAAVSGFVGVLIILRPSDVSWGMISAVLFSVVLATNSLLIRKLPKNQNLFFGLLITHLSALPLTACLALWEGGSWNMDGLLYAGASAMCSIVYSLACLQGYRYVASSQVSSAEYSGLLFAVILGWIIFNESIDFFFVIGALFIILPLAYLGSRDRRKRKAEERMSVVRSQLDAG</sequence>
<feature type="transmembrane region" description="Helical" evidence="1">
    <location>
        <begin position="258"/>
        <end position="275"/>
    </location>
</feature>
<feature type="transmembrane region" description="Helical" evidence="1">
    <location>
        <begin position="119"/>
        <end position="138"/>
    </location>
</feature>
<feature type="transmembrane region" description="Helical" evidence="1">
    <location>
        <begin position="34"/>
        <end position="56"/>
    </location>
</feature>
<feature type="domain" description="EamA" evidence="2">
    <location>
        <begin position="145"/>
        <end position="269"/>
    </location>
</feature>
<dbReference type="Pfam" id="PF00892">
    <property type="entry name" value="EamA"/>
    <property type="match status" value="2"/>
</dbReference>
<feature type="transmembrane region" description="Helical" evidence="1">
    <location>
        <begin position="173"/>
        <end position="194"/>
    </location>
</feature>
<dbReference type="InterPro" id="IPR000620">
    <property type="entry name" value="EamA_dom"/>
</dbReference>
<gene>
    <name evidence="3" type="ORF">MSP8886_02386</name>
</gene>
<accession>A0A1A8THW2</accession>
<feature type="domain" description="EamA" evidence="2">
    <location>
        <begin position="8"/>
        <end position="138"/>
    </location>
</feature>
<evidence type="ECO:0000256" key="1">
    <source>
        <dbReference type="SAM" id="Phobius"/>
    </source>
</evidence>
<evidence type="ECO:0000313" key="3">
    <source>
        <dbReference type="EMBL" id="SBS32310.1"/>
    </source>
</evidence>
<dbReference type="RefSeq" id="WP_067016668.1">
    <property type="nucleotide sequence ID" value="NZ_FLOB01000005.1"/>
</dbReference>
<dbReference type="PANTHER" id="PTHR22911">
    <property type="entry name" value="ACYL-MALONYL CONDENSING ENZYME-RELATED"/>
    <property type="match status" value="1"/>
</dbReference>
<dbReference type="Proteomes" id="UP000092544">
    <property type="component" value="Unassembled WGS sequence"/>
</dbReference>
<feature type="transmembrane region" description="Helical" evidence="1">
    <location>
        <begin position="206"/>
        <end position="228"/>
    </location>
</feature>
<feature type="transmembrane region" description="Helical" evidence="1">
    <location>
        <begin position="6"/>
        <end position="27"/>
    </location>
</feature>